<name>A0A0E9U870_ANGAN</name>
<protein>
    <submittedName>
        <fullName evidence="1">Uncharacterized protein</fullName>
    </submittedName>
</protein>
<dbReference type="AlphaFoldDB" id="A0A0E9U870"/>
<sequence length="35" mass="4219">MRRKQPSFLFLLVILFMAVFVSDFAVQRKKTYNSH</sequence>
<dbReference type="EMBL" id="GBXM01046541">
    <property type="protein sequence ID" value="JAH62036.1"/>
    <property type="molecule type" value="Transcribed_RNA"/>
</dbReference>
<evidence type="ECO:0000313" key="1">
    <source>
        <dbReference type="EMBL" id="JAH62036.1"/>
    </source>
</evidence>
<reference evidence="1" key="1">
    <citation type="submission" date="2014-11" db="EMBL/GenBank/DDBJ databases">
        <authorList>
            <person name="Amaro Gonzalez C."/>
        </authorList>
    </citation>
    <scope>NUCLEOTIDE SEQUENCE</scope>
</reference>
<accession>A0A0E9U870</accession>
<proteinExistence type="predicted"/>
<reference evidence="1" key="2">
    <citation type="journal article" date="2015" name="Fish Shellfish Immunol.">
        <title>Early steps in the European eel (Anguilla anguilla)-Vibrio vulnificus interaction in the gills: Role of the RtxA13 toxin.</title>
        <authorList>
            <person name="Callol A."/>
            <person name="Pajuelo D."/>
            <person name="Ebbesson L."/>
            <person name="Teles M."/>
            <person name="MacKenzie S."/>
            <person name="Amaro C."/>
        </authorList>
    </citation>
    <scope>NUCLEOTIDE SEQUENCE</scope>
</reference>
<organism evidence="1">
    <name type="scientific">Anguilla anguilla</name>
    <name type="common">European freshwater eel</name>
    <name type="synonym">Muraena anguilla</name>
    <dbReference type="NCBI Taxonomy" id="7936"/>
    <lineage>
        <taxon>Eukaryota</taxon>
        <taxon>Metazoa</taxon>
        <taxon>Chordata</taxon>
        <taxon>Craniata</taxon>
        <taxon>Vertebrata</taxon>
        <taxon>Euteleostomi</taxon>
        <taxon>Actinopterygii</taxon>
        <taxon>Neopterygii</taxon>
        <taxon>Teleostei</taxon>
        <taxon>Anguilliformes</taxon>
        <taxon>Anguillidae</taxon>
        <taxon>Anguilla</taxon>
    </lineage>
</organism>